<dbReference type="SMART" id="SM00344">
    <property type="entry name" value="HTH_ASNC"/>
    <property type="match status" value="1"/>
</dbReference>
<dbReference type="Gene3D" id="1.10.10.10">
    <property type="entry name" value="Winged helix-like DNA-binding domain superfamily/Winged helix DNA-binding domain"/>
    <property type="match status" value="2"/>
</dbReference>
<dbReference type="SUPFAM" id="SSF54909">
    <property type="entry name" value="Dimeric alpha+beta barrel"/>
    <property type="match status" value="1"/>
</dbReference>
<dbReference type="AlphaFoldDB" id="A0A7W9NEW6"/>
<evidence type="ECO:0000256" key="1">
    <source>
        <dbReference type="ARBA" id="ARBA00023015"/>
    </source>
</evidence>
<evidence type="ECO:0000313" key="6">
    <source>
        <dbReference type="Proteomes" id="UP000585638"/>
    </source>
</evidence>
<dbReference type="InterPro" id="IPR019887">
    <property type="entry name" value="Tscrpt_reg_AsnC/Lrp_C"/>
</dbReference>
<dbReference type="EMBL" id="JACHIR010000001">
    <property type="protein sequence ID" value="MBB5890045.1"/>
    <property type="molecule type" value="Genomic_DNA"/>
</dbReference>
<dbReference type="PANTHER" id="PTHR30154:SF34">
    <property type="entry name" value="TRANSCRIPTIONAL REGULATOR AZLB"/>
    <property type="match status" value="1"/>
</dbReference>
<dbReference type="InterPro" id="IPR036390">
    <property type="entry name" value="WH_DNA-bd_sf"/>
</dbReference>
<name>A0A7W9NEW6_9PSEU</name>
<dbReference type="Pfam" id="PF01037">
    <property type="entry name" value="AsnC_trans_reg"/>
    <property type="match status" value="1"/>
</dbReference>
<dbReference type="InterPro" id="IPR000485">
    <property type="entry name" value="AsnC-type_HTH_dom"/>
</dbReference>
<dbReference type="Pfam" id="PF13404">
    <property type="entry name" value="HTH_AsnC-type"/>
    <property type="match status" value="2"/>
</dbReference>
<evidence type="ECO:0000256" key="3">
    <source>
        <dbReference type="ARBA" id="ARBA00023163"/>
    </source>
</evidence>
<dbReference type="Gene3D" id="3.30.70.920">
    <property type="match status" value="1"/>
</dbReference>
<dbReference type="InterPro" id="IPR036388">
    <property type="entry name" value="WH-like_DNA-bd_sf"/>
</dbReference>
<evidence type="ECO:0000313" key="5">
    <source>
        <dbReference type="EMBL" id="MBB5890045.1"/>
    </source>
</evidence>
<keyword evidence="3" id="KW-0804">Transcription</keyword>
<accession>A0A7W9NEW6</accession>
<feature type="domain" description="HTH asnC-type" evidence="4">
    <location>
        <begin position="168"/>
        <end position="228"/>
    </location>
</feature>
<organism evidence="5 6">
    <name type="scientific">Kutzneria kofuensis</name>
    <dbReference type="NCBI Taxonomy" id="103725"/>
    <lineage>
        <taxon>Bacteria</taxon>
        <taxon>Bacillati</taxon>
        <taxon>Actinomycetota</taxon>
        <taxon>Actinomycetes</taxon>
        <taxon>Pseudonocardiales</taxon>
        <taxon>Pseudonocardiaceae</taxon>
        <taxon>Kutzneria</taxon>
    </lineage>
</organism>
<sequence>MDSLDRQLVHALGVDGRASFSRIGAALDRSDRTIAHRYRQLHAAGLRVVGVVNARRAGQVDWLVRIRCAPDAAATVATALSRRDDTSWVAILSGGTEITCITRIRTGDDHLLLQRLARTPRINDVTAHCMLRELAGVGGWPVRVSTLTPDQIDAIRPPTTETGPVGELTDADWALVGALAIDGRTTYPRLAAVTGWSESTVRRRLADLLADGILYFDIDIDPALFGYGCQAIIWLTVQPAALNAIAQTLAGHLEIAFAAATTGSSNIVAFVVVRDLDDLYDYLADRIGGLPGVLQVDTAPMGRQVKYAGRTV</sequence>
<reference evidence="5 6" key="1">
    <citation type="submission" date="2020-08" db="EMBL/GenBank/DDBJ databases">
        <title>Sequencing the genomes of 1000 actinobacteria strains.</title>
        <authorList>
            <person name="Klenk H.-P."/>
        </authorList>
    </citation>
    <scope>NUCLEOTIDE SEQUENCE [LARGE SCALE GENOMIC DNA]</scope>
    <source>
        <strain evidence="5 6">DSM 43851</strain>
    </source>
</reference>
<dbReference type="RefSeq" id="WP_312889951.1">
    <property type="nucleotide sequence ID" value="NZ_BAAAWY010000008.1"/>
</dbReference>
<dbReference type="PROSITE" id="PS50956">
    <property type="entry name" value="HTH_ASNC_2"/>
    <property type="match status" value="1"/>
</dbReference>
<dbReference type="InterPro" id="IPR011008">
    <property type="entry name" value="Dimeric_a/b-barrel"/>
</dbReference>
<dbReference type="GO" id="GO:0043565">
    <property type="term" value="F:sequence-specific DNA binding"/>
    <property type="evidence" value="ECO:0007669"/>
    <property type="project" value="InterPro"/>
</dbReference>
<evidence type="ECO:0000256" key="2">
    <source>
        <dbReference type="ARBA" id="ARBA00023125"/>
    </source>
</evidence>
<keyword evidence="1" id="KW-0805">Transcription regulation</keyword>
<comment type="caution">
    <text evidence="5">The sequence shown here is derived from an EMBL/GenBank/DDBJ whole genome shotgun (WGS) entry which is preliminary data.</text>
</comment>
<dbReference type="PANTHER" id="PTHR30154">
    <property type="entry name" value="LEUCINE-RESPONSIVE REGULATORY PROTEIN"/>
    <property type="match status" value="1"/>
</dbReference>
<gene>
    <name evidence="5" type="ORF">BJ998_001241</name>
</gene>
<keyword evidence="2 5" id="KW-0238">DNA-binding</keyword>
<dbReference type="GO" id="GO:0043200">
    <property type="term" value="P:response to amino acid"/>
    <property type="evidence" value="ECO:0007669"/>
    <property type="project" value="TreeGrafter"/>
</dbReference>
<dbReference type="InterPro" id="IPR019888">
    <property type="entry name" value="Tscrpt_reg_AsnC-like"/>
</dbReference>
<dbReference type="GO" id="GO:0005829">
    <property type="term" value="C:cytosol"/>
    <property type="evidence" value="ECO:0007669"/>
    <property type="project" value="TreeGrafter"/>
</dbReference>
<proteinExistence type="predicted"/>
<dbReference type="Proteomes" id="UP000585638">
    <property type="component" value="Unassembled WGS sequence"/>
</dbReference>
<keyword evidence="6" id="KW-1185">Reference proteome</keyword>
<dbReference type="SUPFAM" id="SSF46785">
    <property type="entry name" value="Winged helix' DNA-binding domain"/>
    <property type="match status" value="1"/>
</dbReference>
<evidence type="ECO:0000259" key="4">
    <source>
        <dbReference type="PROSITE" id="PS50956"/>
    </source>
</evidence>
<protein>
    <submittedName>
        <fullName evidence="5">DNA-binding Lrp family transcriptional regulator</fullName>
    </submittedName>
</protein>